<keyword evidence="3" id="KW-1185">Reference proteome</keyword>
<gene>
    <name evidence="2" type="ORF">C1H71_03840</name>
</gene>
<feature type="transmembrane region" description="Helical" evidence="1">
    <location>
        <begin position="276"/>
        <end position="294"/>
    </location>
</feature>
<feature type="transmembrane region" description="Helical" evidence="1">
    <location>
        <begin position="134"/>
        <end position="152"/>
    </location>
</feature>
<dbReference type="Proteomes" id="UP000515917">
    <property type="component" value="Chromosome"/>
</dbReference>
<protein>
    <submittedName>
        <fullName evidence="2">Uncharacterized protein</fullName>
    </submittedName>
</protein>
<dbReference type="AlphaFoldDB" id="A0A7G3G6D7"/>
<keyword evidence="1" id="KW-0472">Membrane</keyword>
<dbReference type="EMBL" id="CP025781">
    <property type="protein sequence ID" value="QBC42764.1"/>
    <property type="molecule type" value="Genomic_DNA"/>
</dbReference>
<feature type="transmembrane region" description="Helical" evidence="1">
    <location>
        <begin position="228"/>
        <end position="246"/>
    </location>
</feature>
<evidence type="ECO:0000313" key="2">
    <source>
        <dbReference type="EMBL" id="QBC42764.1"/>
    </source>
</evidence>
<reference evidence="2 3" key="1">
    <citation type="submission" date="2018-01" db="EMBL/GenBank/DDBJ databases">
        <title>Genome sequence of Iodobacter sp. strain PCH194 isolated from Indian Trans-Himalaya.</title>
        <authorList>
            <person name="Kumar V."/>
            <person name="Thakur V."/>
            <person name="Kumar S."/>
            <person name="Singh D."/>
        </authorList>
    </citation>
    <scope>NUCLEOTIDE SEQUENCE [LARGE SCALE GENOMIC DNA]</scope>
    <source>
        <strain evidence="2 3">PCH194</strain>
    </source>
</reference>
<dbReference type="KEGG" id="ifl:C1H71_03840"/>
<keyword evidence="1" id="KW-1133">Transmembrane helix</keyword>
<organism evidence="2 3">
    <name type="scientific">Iodobacter fluviatilis</name>
    <dbReference type="NCBI Taxonomy" id="537"/>
    <lineage>
        <taxon>Bacteria</taxon>
        <taxon>Pseudomonadati</taxon>
        <taxon>Pseudomonadota</taxon>
        <taxon>Betaproteobacteria</taxon>
        <taxon>Neisseriales</taxon>
        <taxon>Chitinibacteraceae</taxon>
        <taxon>Iodobacter</taxon>
    </lineage>
</organism>
<evidence type="ECO:0000313" key="3">
    <source>
        <dbReference type="Proteomes" id="UP000515917"/>
    </source>
</evidence>
<accession>A0A7G3G6D7</accession>
<feature type="transmembrane region" description="Helical" evidence="1">
    <location>
        <begin position="252"/>
        <end position="269"/>
    </location>
</feature>
<name>A0A7G3G6D7_9NEIS</name>
<evidence type="ECO:0000256" key="1">
    <source>
        <dbReference type="SAM" id="Phobius"/>
    </source>
</evidence>
<feature type="transmembrane region" description="Helical" evidence="1">
    <location>
        <begin position="71"/>
        <end position="89"/>
    </location>
</feature>
<sequence>MPCLISQTNSFNEAHIGHAAPLQFISMFSSSDKAAIYLVLSDHESGSPRQWYFLELAALEAKEPRSKRARFWIFLLAKLGPALLTPALIKRGLNGAILYQNAAQHRYQLICQSLNDTILLNVSLLALLAGFERLTASLQFSLWLLAIGGVGWQTWRARATFIEPAPHSLPGAEASLGLYGLLIAKGLAPTLATQLLHDLRKQSVHAIASLQKHLPELIPPTGSRHAKSFKACSWLIPLLPCAWLLGLLPADWGWMICCMLLIAATYLVNRQWQTPALVGLATVCVYALARLVHWW</sequence>
<proteinExistence type="predicted"/>
<dbReference type="RefSeq" id="WP_130105380.1">
    <property type="nucleotide sequence ID" value="NZ_CP025781.1"/>
</dbReference>
<keyword evidence="1" id="KW-0812">Transmembrane</keyword>